<protein>
    <submittedName>
        <fullName evidence="1">Uncharacterized protein</fullName>
    </submittedName>
</protein>
<sequence length="47" mass="5136">MRAADFHKVDGAVADKLMNALDELASQLGIAECREIDTGARRLLGRH</sequence>
<accession>A4EA38</accession>
<reference evidence="1 2" key="1">
    <citation type="submission" date="2007-01" db="EMBL/GenBank/DDBJ databases">
        <title>Draft genome sequence of Collinsella aerofaciens (ATCC 25986).</title>
        <authorList>
            <person name="Sudarsanam P."/>
            <person name="Ley R."/>
            <person name="Guruge J."/>
            <person name="Turnbaugh P.J."/>
            <person name="Mahowald M."/>
            <person name="Liep D."/>
            <person name="Gordon J."/>
        </authorList>
    </citation>
    <scope>NUCLEOTIDE SEQUENCE [LARGE SCALE GENOMIC DNA]</scope>
    <source>
        <strain evidence="2">ATCC 25986 / DSM 3979 / JCM 10188 / KCTC 3647 / NCTC 11838 / VPI 1003</strain>
    </source>
</reference>
<dbReference type="Proteomes" id="UP000002979">
    <property type="component" value="Unassembled WGS sequence"/>
</dbReference>
<evidence type="ECO:0000313" key="1">
    <source>
        <dbReference type="EMBL" id="EBA39706.1"/>
    </source>
</evidence>
<evidence type="ECO:0000313" key="2">
    <source>
        <dbReference type="Proteomes" id="UP000002979"/>
    </source>
</evidence>
<reference evidence="1 2" key="2">
    <citation type="submission" date="2007-04" db="EMBL/GenBank/DDBJ databases">
        <authorList>
            <person name="Fulton L."/>
            <person name="Clifton S."/>
            <person name="Fulton B."/>
            <person name="Xu J."/>
            <person name="Minx P."/>
            <person name="Mardis E.R."/>
            <person name="Wilson R.K."/>
        </authorList>
    </citation>
    <scope>NUCLEOTIDE SEQUENCE [LARGE SCALE GENOMIC DNA]</scope>
    <source>
        <strain evidence="2">ATCC 25986 / DSM 3979 / JCM 10188 / KCTC 3647 / NCTC 11838 / VPI 1003</strain>
    </source>
</reference>
<dbReference type="EMBL" id="AAVN02000004">
    <property type="protein sequence ID" value="EBA39706.1"/>
    <property type="molecule type" value="Genomic_DNA"/>
</dbReference>
<dbReference type="AlphaFoldDB" id="A4EA38"/>
<gene>
    <name evidence="1" type="ORF">COLAER_01294</name>
</gene>
<organism evidence="1 2">
    <name type="scientific">Collinsella aerofaciens (strain ATCC 25986 / DSM 3979 / JCM 10188 / KCTC 3647 / NCTC 11838 / VPI 1003)</name>
    <dbReference type="NCBI Taxonomy" id="411903"/>
    <lineage>
        <taxon>Bacteria</taxon>
        <taxon>Bacillati</taxon>
        <taxon>Actinomycetota</taxon>
        <taxon>Coriobacteriia</taxon>
        <taxon>Coriobacteriales</taxon>
        <taxon>Coriobacteriaceae</taxon>
        <taxon>Collinsella</taxon>
    </lineage>
</organism>
<proteinExistence type="predicted"/>
<comment type="caution">
    <text evidence="1">The sequence shown here is derived from an EMBL/GenBank/DDBJ whole genome shotgun (WGS) entry which is preliminary data.</text>
</comment>
<name>A4EA38_COLAA</name>